<feature type="region of interest" description="Disordered" evidence="2">
    <location>
        <begin position="640"/>
        <end position="661"/>
    </location>
</feature>
<feature type="region of interest" description="Disordered" evidence="2">
    <location>
        <begin position="1124"/>
        <end position="1153"/>
    </location>
</feature>
<protein>
    <submittedName>
        <fullName evidence="5">Uncharacterized protein</fullName>
    </submittedName>
</protein>
<dbReference type="InterPro" id="IPR054722">
    <property type="entry name" value="PolX-like_BBD"/>
</dbReference>
<feature type="compositionally biased region" description="Basic and acidic residues" evidence="2">
    <location>
        <begin position="349"/>
        <end position="361"/>
    </location>
</feature>
<dbReference type="InterPro" id="IPR012337">
    <property type="entry name" value="RNaseH-like_sf"/>
</dbReference>
<dbReference type="InterPro" id="IPR036397">
    <property type="entry name" value="RNaseH_sf"/>
</dbReference>
<dbReference type="InterPro" id="IPR025724">
    <property type="entry name" value="GAG-pre-integrase_dom"/>
</dbReference>
<feature type="region of interest" description="Disordered" evidence="2">
    <location>
        <begin position="432"/>
        <end position="457"/>
    </location>
</feature>
<sequence length="1981" mass="226711">MDMIIDQQVALDEALVPHASRLRIGKSNFRLKSDISSKESTLQLVYDVLRLPPFYKAFLVTTDVPELYMQEFWAIATVHHHSIRFKMDNKKHIVNLEYFREMLNICPRLHGHKFDEIPFEEEILAFLRFLRHNGEIRRLTDVNINKLHQPCRSFIAIINKCLSGKSTGYDSLWLSQAQILWELYHKRNVDFAYLLWEDFIYQVEHKDEKKRNEMYYPMFTKFGAMLPIELTNEDTKNSEAYKEYYAVATRATTPKTKASIWKTKSSSDTTVTPPTAAAGTRLSTSAKGKQPAKASKVKSLIVLSEVAMTEAEQLKVAMKRSMQQTHISQASGSSVDEGTGIIPGVPDVPTKESDEEKTKDEESFDPFTKTPKNSDDEGNDEENLGLNVGREEGKDEEDDEDELYRDVNINLEGRVVQMADVHTTQEFKDSHMTLTPVNPDGQQQSSSVSSQSIISMLNPTPDAGIDSIFETTSQMYVQAPTTVALLPLSTPTLTHSTIATISITLEANFSEFMQTNQFARAISSIPRIVQRYMDQRMNEVVKVAIQIQSDRLRDEAQAENEEFLKNLDENIQKIIKEQVKEQVKVQVSKILLKIKQTVNEQLEAKVLTRSFNSSKTSYAVAADLSEMELKKILIEKMEGNKPELTSAPKEKATRTTGKSTQGFKSQKMFVSESAIAEEAMLTTHDLEEPSHLEFETGDADDQPIAETSQHPEWFSQQKKPPTPDRDWNKTLSATHESIQPLVELKFFLEEVYKATTDQLDWINLEGQQYPHNLLKPIPLIPNSQGRRVILFDHFINNDLKYLRGGALSRKYTTFVTKTKAADYGHIKWIEDLVPHTMWIQEPVGYNKHALKGISHWGRKHQQFYGFAVNRESARDVYSKRRIIAVTELKIITVRRDDVKLYKFKEGDFKRLRIQDIEDMLLLLVQGKLTNLTVEERLAFNFSLRMFTRSIVIQRRVEDLQLDVESYQKKLNLTRPDTDGTLTDVYTALDDRLKGIRMKYLPQTIWRKSDKERAAAMIQAIDKQLKMIRIMRSLERYKVVRHRYSNPMIQPELKGSTQGYPLVSVKVLRSILTDLQVTPTKPGQMTKPYSSHRFIANCFNVGNLKMEMKLAIILKRLRQIHSKELTSGDDNNGEHPESSNTTPPVPPPTQQIPHTVSVTKDTHGMIKVLHPKNAKEVMAKERERKARTTLLMALPEDYLAKFHLIDDAKEMWEAIKSRFSGNDESKKMQKYLLKQQFEGFSVSSSEGLHKGYDRFQNLLSQLDIHGAGVSNKDANQKFLRSLPSSWSQVALIMRTKLGLDTLSFDDRYNNLRVFERYVKGTTASLTNTQNMTFVSSENTSSTNNVSNSYNVSSPSVSKSQQEGSSSYTDEINDDDMEKMDLKWQVAMISMRIKKFHKRTKRKLQFDTKDPVGFDKTKVECFNYNKMEDSNVLVTVDGEDINWSRHVEEDAKNIVETSTSMPEPVENALKVVCEPKGWTDAPIIEEYESDSDDDLVSNVQEDKEKPSFPFTETVKHVNSFRENIKETDITNHNPKIEKQDSHGHTRKGLGYAFTQKACFVYGSFSHLIRDYDFHEKRMAKQAELTIKKNKVISQRENRPVWNNVQRINHQNKFVPSAVLTKTGKFPVNAPRQNYSSQAASTSTASKVNTARPFDDPHKALKDKGIVDNGCSRHMTGNKAHLADYQEFKGGSIAFGGSNGRITGKGKIKTGSFNLKNIDPFGDLAFLFAKASIDESNKWHRRLGHVNVKNLNKLVKGNLVRGLPSKIFENNNTCVACQKVKQHKASYKAKTDETTPILKDFIKQAENQFNHKVKTIRSDNGTEFKNKELIEFCRLQVKQKEDGIFISQDKYVAEILKKFDFLSVKTASTHIETQKPLVKDEEVADVDVHLYRFQVTPKTLHLYAVKRIFRYLKGKPKLGLWYPKVSLFELEAYSDSDYASTNLDRKSTTRGCQFLGRRLISWQCKKQTIMATSTTEVKYFATAH</sequence>
<organism evidence="5">
    <name type="scientific">Tanacetum cinerariifolium</name>
    <name type="common">Dalmatian daisy</name>
    <name type="synonym">Chrysanthemum cinerariifolium</name>
    <dbReference type="NCBI Taxonomy" id="118510"/>
    <lineage>
        <taxon>Eukaryota</taxon>
        <taxon>Viridiplantae</taxon>
        <taxon>Streptophyta</taxon>
        <taxon>Embryophyta</taxon>
        <taxon>Tracheophyta</taxon>
        <taxon>Spermatophyta</taxon>
        <taxon>Magnoliopsida</taxon>
        <taxon>eudicotyledons</taxon>
        <taxon>Gunneridae</taxon>
        <taxon>Pentapetalae</taxon>
        <taxon>asterids</taxon>
        <taxon>campanulids</taxon>
        <taxon>Asterales</taxon>
        <taxon>Asteraceae</taxon>
        <taxon>Asteroideae</taxon>
        <taxon>Anthemideae</taxon>
        <taxon>Anthemidinae</taxon>
        <taxon>Tanacetum</taxon>
    </lineage>
</organism>
<reference evidence="5" key="1">
    <citation type="journal article" date="2019" name="Sci. Rep.">
        <title>Draft genome of Tanacetum cinerariifolium, the natural source of mosquito coil.</title>
        <authorList>
            <person name="Yamashiro T."/>
            <person name="Shiraishi A."/>
            <person name="Satake H."/>
            <person name="Nakayama K."/>
        </authorList>
    </citation>
    <scope>NUCLEOTIDE SEQUENCE</scope>
</reference>
<feature type="compositionally biased region" description="Polar residues" evidence="2">
    <location>
        <begin position="705"/>
        <end position="719"/>
    </location>
</feature>
<dbReference type="GO" id="GO:0003676">
    <property type="term" value="F:nucleic acid binding"/>
    <property type="evidence" value="ECO:0007669"/>
    <property type="project" value="InterPro"/>
</dbReference>
<feature type="compositionally biased region" description="Low complexity" evidence="2">
    <location>
        <begin position="1335"/>
        <end position="1366"/>
    </location>
</feature>
<name>A0A6L2KY96_TANCI</name>
<dbReference type="PANTHER" id="PTHR11439">
    <property type="entry name" value="GAG-POL-RELATED RETROTRANSPOSON"/>
    <property type="match status" value="1"/>
</dbReference>
<feature type="domain" description="Retrovirus-related Pol polyprotein from transposon TNT 1-94-like beta-barrel" evidence="4">
    <location>
        <begin position="1663"/>
        <end position="1709"/>
    </location>
</feature>
<feature type="compositionally biased region" description="Low complexity" evidence="2">
    <location>
        <begin position="1633"/>
        <end position="1643"/>
    </location>
</feature>
<feature type="region of interest" description="Disordered" evidence="2">
    <location>
        <begin position="325"/>
        <end position="401"/>
    </location>
</feature>
<feature type="domain" description="GAG-pre-integrase" evidence="3">
    <location>
        <begin position="1727"/>
        <end position="1779"/>
    </location>
</feature>
<proteinExistence type="predicted"/>
<dbReference type="Pfam" id="PF13976">
    <property type="entry name" value="gag_pre-integrs"/>
    <property type="match status" value="1"/>
</dbReference>
<feature type="compositionally biased region" description="Polar residues" evidence="2">
    <location>
        <begin position="325"/>
        <end position="336"/>
    </location>
</feature>
<feature type="region of interest" description="Disordered" evidence="2">
    <location>
        <begin position="695"/>
        <end position="729"/>
    </location>
</feature>
<feature type="region of interest" description="Disordered" evidence="2">
    <location>
        <begin position="265"/>
        <end position="294"/>
    </location>
</feature>
<feature type="region of interest" description="Disordered" evidence="2">
    <location>
        <begin position="1335"/>
        <end position="1371"/>
    </location>
</feature>
<dbReference type="EMBL" id="BKCJ010003334">
    <property type="protein sequence ID" value="GEU54458.1"/>
    <property type="molecule type" value="Genomic_DNA"/>
</dbReference>
<evidence type="ECO:0000256" key="1">
    <source>
        <dbReference type="SAM" id="Coils"/>
    </source>
</evidence>
<evidence type="ECO:0000313" key="5">
    <source>
        <dbReference type="EMBL" id="GEU54458.1"/>
    </source>
</evidence>
<feature type="region of interest" description="Disordered" evidence="2">
    <location>
        <begin position="1631"/>
        <end position="1655"/>
    </location>
</feature>
<feature type="compositionally biased region" description="Low complexity" evidence="2">
    <location>
        <begin position="265"/>
        <end position="280"/>
    </location>
</feature>
<feature type="coiled-coil region" evidence="1">
    <location>
        <begin position="542"/>
        <end position="573"/>
    </location>
</feature>
<dbReference type="Gene3D" id="3.30.420.10">
    <property type="entry name" value="Ribonuclease H-like superfamily/Ribonuclease H"/>
    <property type="match status" value="1"/>
</dbReference>
<dbReference type="PANTHER" id="PTHR11439:SF495">
    <property type="entry name" value="REVERSE TRANSCRIPTASE, RNA-DEPENDENT DNA POLYMERASE-RELATED"/>
    <property type="match status" value="1"/>
</dbReference>
<feature type="compositionally biased region" description="Basic and acidic residues" evidence="2">
    <location>
        <begin position="1124"/>
        <end position="1136"/>
    </location>
</feature>
<dbReference type="Pfam" id="PF14223">
    <property type="entry name" value="Retrotran_gag_2"/>
    <property type="match status" value="1"/>
</dbReference>
<dbReference type="CDD" id="cd09272">
    <property type="entry name" value="RNase_HI_RT_Ty1"/>
    <property type="match status" value="1"/>
</dbReference>
<keyword evidence="1" id="KW-0175">Coiled coil</keyword>
<evidence type="ECO:0000259" key="3">
    <source>
        <dbReference type="Pfam" id="PF13976"/>
    </source>
</evidence>
<gene>
    <name evidence="5" type="ORF">Tci_026436</name>
</gene>
<feature type="compositionally biased region" description="Low complexity" evidence="2">
    <location>
        <begin position="442"/>
        <end position="455"/>
    </location>
</feature>
<evidence type="ECO:0000259" key="4">
    <source>
        <dbReference type="Pfam" id="PF22936"/>
    </source>
</evidence>
<evidence type="ECO:0000256" key="2">
    <source>
        <dbReference type="SAM" id="MobiDB-lite"/>
    </source>
</evidence>
<dbReference type="SUPFAM" id="SSF53098">
    <property type="entry name" value="Ribonuclease H-like"/>
    <property type="match status" value="1"/>
</dbReference>
<dbReference type="Pfam" id="PF22936">
    <property type="entry name" value="Pol_BBD"/>
    <property type="match status" value="1"/>
</dbReference>
<comment type="caution">
    <text evidence="5">The sequence shown here is derived from an EMBL/GenBank/DDBJ whole genome shotgun (WGS) entry which is preliminary data.</text>
</comment>
<accession>A0A6L2KY96</accession>